<reference evidence="2" key="1">
    <citation type="submission" date="2021-11" db="EMBL/GenBank/DDBJ databases">
        <authorList>
            <person name="Schell T."/>
        </authorList>
    </citation>
    <scope>NUCLEOTIDE SEQUENCE</scope>
    <source>
        <strain evidence="2">M5</strain>
    </source>
</reference>
<dbReference type="OrthoDB" id="409642at2759"/>
<feature type="domain" description="BTB" evidence="1">
    <location>
        <begin position="454"/>
        <end position="518"/>
    </location>
</feature>
<evidence type="ECO:0000313" key="2">
    <source>
        <dbReference type="EMBL" id="CAH0101888.1"/>
    </source>
</evidence>
<dbReference type="PROSITE" id="PS50097">
    <property type="entry name" value="BTB"/>
    <property type="match status" value="2"/>
</dbReference>
<dbReference type="SMART" id="SM00225">
    <property type="entry name" value="BTB"/>
    <property type="match status" value="2"/>
</dbReference>
<keyword evidence="3" id="KW-1185">Reference proteome</keyword>
<proteinExistence type="predicted"/>
<organism evidence="2 3">
    <name type="scientific">Daphnia galeata</name>
    <dbReference type="NCBI Taxonomy" id="27404"/>
    <lineage>
        <taxon>Eukaryota</taxon>
        <taxon>Metazoa</taxon>
        <taxon>Ecdysozoa</taxon>
        <taxon>Arthropoda</taxon>
        <taxon>Crustacea</taxon>
        <taxon>Branchiopoda</taxon>
        <taxon>Diplostraca</taxon>
        <taxon>Cladocera</taxon>
        <taxon>Anomopoda</taxon>
        <taxon>Daphniidae</taxon>
        <taxon>Daphnia</taxon>
    </lineage>
</organism>
<dbReference type="InterPro" id="IPR011333">
    <property type="entry name" value="SKP1/BTB/POZ_sf"/>
</dbReference>
<dbReference type="Proteomes" id="UP000789390">
    <property type="component" value="Unassembled WGS sequence"/>
</dbReference>
<dbReference type="SUPFAM" id="SSF54695">
    <property type="entry name" value="POZ domain"/>
    <property type="match status" value="2"/>
</dbReference>
<dbReference type="Gene3D" id="3.30.710.10">
    <property type="entry name" value="Potassium Channel Kv1.1, Chain A"/>
    <property type="match status" value="2"/>
</dbReference>
<evidence type="ECO:0000313" key="3">
    <source>
        <dbReference type="Proteomes" id="UP000789390"/>
    </source>
</evidence>
<accession>A0A8J2W266</accession>
<dbReference type="EMBL" id="CAKKLH010000068">
    <property type="protein sequence ID" value="CAH0101888.1"/>
    <property type="molecule type" value="Genomic_DNA"/>
</dbReference>
<gene>
    <name evidence="2" type="ORF">DGAL_LOCUS4260</name>
</gene>
<dbReference type="InterPro" id="IPR000210">
    <property type="entry name" value="BTB/POZ_dom"/>
</dbReference>
<sequence length="542" mass="62340">MRLEEDELVFYDYQWVVKNNVISEDKQYVSPFFGLDISPHIQEAASFRFGLRLITSIESRVVKAVVLLYVHYLDTLGIGVTDVECFINDSESLKLSQSFRDAQTLIFESKELFLATDNGVLMQESFIMVYRIYPSNSMYGYTMDRQPLLDYGFEQCDANFGEEMWSSAQKRELTDCEFIVNQTVFPFHRAVLASRCPALADWRHLDHPSIPIVDTHEAVFEAFLYFLYTGQISLPVDTDMYREFVDLFIKYIRRIPDEIGATNTIPSLNESSPAVSTVNISQNQGTVSFIRRGISLEYSYECKFKLFEKPSIQTARFNDKGNFNVDLKKLKANSDDCQCEISICNTKPVNGLNLIDVSYYRQGVKCHLSEFKEERFRGILTLPKVPRDTKNALLADSSTTDANFLKISNSDQYSLLTELEFCLAEEEGDSWGYRLRDHLLSAHLWSIYTTQEWTDVHLCMSKNVFSAHRAVLCARSPVFASIIKANVNEKKVDVEDMDPGLFEDFLFFLYTGTVRNSENLADLWPLAQKYQVKTLEKISQFA</sequence>
<name>A0A8J2W266_9CRUS</name>
<dbReference type="PANTHER" id="PTHR24413">
    <property type="entry name" value="SPECKLE-TYPE POZ PROTEIN"/>
    <property type="match status" value="1"/>
</dbReference>
<dbReference type="Pfam" id="PF00651">
    <property type="entry name" value="BTB"/>
    <property type="match status" value="2"/>
</dbReference>
<protein>
    <recommendedName>
        <fullName evidence="1">BTB domain-containing protein</fullName>
    </recommendedName>
</protein>
<comment type="caution">
    <text evidence="2">The sequence shown here is derived from an EMBL/GenBank/DDBJ whole genome shotgun (WGS) entry which is preliminary data.</text>
</comment>
<feature type="domain" description="BTB" evidence="1">
    <location>
        <begin position="174"/>
        <end position="236"/>
    </location>
</feature>
<evidence type="ECO:0000259" key="1">
    <source>
        <dbReference type="PROSITE" id="PS50097"/>
    </source>
</evidence>
<dbReference type="CDD" id="cd18186">
    <property type="entry name" value="BTB_POZ_ZBTB_KLHL-like"/>
    <property type="match status" value="1"/>
</dbReference>
<dbReference type="AlphaFoldDB" id="A0A8J2W266"/>